<dbReference type="AlphaFoldDB" id="A0AAN7Z4W3"/>
<protein>
    <submittedName>
        <fullName evidence="2">Uncharacterized protein</fullName>
    </submittedName>
</protein>
<proteinExistence type="predicted"/>
<evidence type="ECO:0000256" key="1">
    <source>
        <dbReference type="SAM" id="SignalP"/>
    </source>
</evidence>
<dbReference type="Proteomes" id="UP001305414">
    <property type="component" value="Unassembled WGS sequence"/>
</dbReference>
<keyword evidence="3" id="KW-1185">Reference proteome</keyword>
<comment type="caution">
    <text evidence="2">The sequence shown here is derived from an EMBL/GenBank/DDBJ whole genome shotgun (WGS) entry which is preliminary data.</text>
</comment>
<evidence type="ECO:0000313" key="2">
    <source>
        <dbReference type="EMBL" id="KAK5637175.1"/>
    </source>
</evidence>
<gene>
    <name evidence="2" type="ORF">RRF57_012887</name>
</gene>
<keyword evidence="1" id="KW-0732">Signal</keyword>
<organism evidence="2 3">
    <name type="scientific">Xylaria bambusicola</name>
    <dbReference type="NCBI Taxonomy" id="326684"/>
    <lineage>
        <taxon>Eukaryota</taxon>
        <taxon>Fungi</taxon>
        <taxon>Dikarya</taxon>
        <taxon>Ascomycota</taxon>
        <taxon>Pezizomycotina</taxon>
        <taxon>Sordariomycetes</taxon>
        <taxon>Xylariomycetidae</taxon>
        <taxon>Xylariales</taxon>
        <taxon>Xylariaceae</taxon>
        <taxon>Xylaria</taxon>
    </lineage>
</organism>
<accession>A0AAN7Z4W3</accession>
<reference evidence="2 3" key="1">
    <citation type="submission" date="2023-10" db="EMBL/GenBank/DDBJ databases">
        <title>Draft genome sequence of Xylaria bambusicola isolate GMP-LS, the root and basal stem rot pathogen of sugarcane in Indonesia.</title>
        <authorList>
            <person name="Selvaraj P."/>
            <person name="Muralishankar V."/>
            <person name="Muruganantham S."/>
            <person name="Sp S."/>
            <person name="Haryani S."/>
            <person name="Lau K.J.X."/>
            <person name="Naqvi N.I."/>
        </authorList>
    </citation>
    <scope>NUCLEOTIDE SEQUENCE [LARGE SCALE GENOMIC DNA]</scope>
    <source>
        <strain evidence="2">GMP-LS</strain>
    </source>
</reference>
<name>A0AAN7Z4W3_9PEZI</name>
<dbReference type="EMBL" id="JAWHQM010000095">
    <property type="protein sequence ID" value="KAK5637175.1"/>
    <property type="molecule type" value="Genomic_DNA"/>
</dbReference>
<feature type="chain" id="PRO_5042827261" evidence="1">
    <location>
        <begin position="27"/>
        <end position="77"/>
    </location>
</feature>
<sequence>MNLGTPIFLGLVTLLVVLLERATVEGTARAAREAVKFAPVSRGGSSEDGENDDELHFVYGFGEVGYDGWWFRDINPR</sequence>
<feature type="signal peptide" evidence="1">
    <location>
        <begin position="1"/>
        <end position="26"/>
    </location>
</feature>
<evidence type="ECO:0000313" key="3">
    <source>
        <dbReference type="Proteomes" id="UP001305414"/>
    </source>
</evidence>